<evidence type="ECO:0000256" key="1">
    <source>
        <dbReference type="ARBA" id="ARBA00022737"/>
    </source>
</evidence>
<dbReference type="PANTHER" id="PTHR32410:SF161">
    <property type="entry name" value="DC1, ZINC FINGER, RING_FYVE_PHD-TYPE-RELATED"/>
    <property type="match status" value="1"/>
</dbReference>
<reference evidence="4" key="2">
    <citation type="submission" date="2017-02" db="EMBL/GenBank/DDBJ databases">
        <title>Sunflower complete genome.</title>
        <authorList>
            <person name="Langlade N."/>
            <person name="Munos S."/>
        </authorList>
    </citation>
    <scope>NUCLEOTIDE SEQUENCE [LARGE SCALE GENOMIC DNA]</scope>
    <source>
        <tissue evidence="4">Leaves</tissue>
    </source>
</reference>
<dbReference type="Gramene" id="mRNA:HanXRQr2_Chr16g0724541">
    <property type="protein sequence ID" value="CDS:HanXRQr2_Chr16g0724541.1"/>
    <property type="gene ID" value="HanXRQr2_Chr16g0724541"/>
</dbReference>
<keyword evidence="1" id="KW-0677">Repeat</keyword>
<dbReference type="AlphaFoldDB" id="A0A251RV89"/>
<feature type="domain" description="DC1" evidence="2">
    <location>
        <begin position="66"/>
        <end position="110"/>
    </location>
</feature>
<dbReference type="Proteomes" id="UP000215914">
    <property type="component" value="Chromosome 16"/>
</dbReference>
<dbReference type="PANTHER" id="PTHR32410">
    <property type="entry name" value="CYSTEINE/HISTIDINE-RICH C1 DOMAIN FAMILY PROTEIN"/>
    <property type="match status" value="1"/>
</dbReference>
<reference evidence="3 5" key="1">
    <citation type="journal article" date="2017" name="Nature">
        <title>The sunflower genome provides insights into oil metabolism, flowering and Asterid evolution.</title>
        <authorList>
            <person name="Badouin H."/>
            <person name="Gouzy J."/>
            <person name="Grassa C.J."/>
            <person name="Murat F."/>
            <person name="Staton S.E."/>
            <person name="Cottret L."/>
            <person name="Lelandais-Briere C."/>
            <person name="Owens G.L."/>
            <person name="Carrere S."/>
            <person name="Mayjonade B."/>
            <person name="Legrand L."/>
            <person name="Gill N."/>
            <person name="Kane N.C."/>
            <person name="Bowers J.E."/>
            <person name="Hubner S."/>
            <person name="Bellec A."/>
            <person name="Berard A."/>
            <person name="Berges H."/>
            <person name="Blanchet N."/>
            <person name="Boniface M.C."/>
            <person name="Brunel D."/>
            <person name="Catrice O."/>
            <person name="Chaidir N."/>
            <person name="Claudel C."/>
            <person name="Donnadieu C."/>
            <person name="Faraut T."/>
            <person name="Fievet G."/>
            <person name="Helmstetter N."/>
            <person name="King M."/>
            <person name="Knapp S.J."/>
            <person name="Lai Z."/>
            <person name="Le Paslier M.C."/>
            <person name="Lippi Y."/>
            <person name="Lorenzon L."/>
            <person name="Mandel J.R."/>
            <person name="Marage G."/>
            <person name="Marchand G."/>
            <person name="Marquand E."/>
            <person name="Bret-Mestries E."/>
            <person name="Morien E."/>
            <person name="Nambeesan S."/>
            <person name="Nguyen T."/>
            <person name="Pegot-Espagnet P."/>
            <person name="Pouilly N."/>
            <person name="Raftis F."/>
            <person name="Sallet E."/>
            <person name="Schiex T."/>
            <person name="Thomas J."/>
            <person name="Vandecasteele C."/>
            <person name="Vares D."/>
            <person name="Vear F."/>
            <person name="Vautrin S."/>
            <person name="Crespi M."/>
            <person name="Mangin B."/>
            <person name="Burke J.M."/>
            <person name="Salse J."/>
            <person name="Munos S."/>
            <person name="Vincourt P."/>
            <person name="Rieseberg L.H."/>
            <person name="Langlade N.B."/>
        </authorList>
    </citation>
    <scope>NUCLEOTIDE SEQUENCE [LARGE SCALE GENOMIC DNA]</scope>
    <source>
        <strain evidence="5">cv. SF193</strain>
        <tissue evidence="3">Leaves</tissue>
    </source>
</reference>
<organism evidence="4 5">
    <name type="scientific">Helianthus annuus</name>
    <name type="common">Common sunflower</name>
    <dbReference type="NCBI Taxonomy" id="4232"/>
    <lineage>
        <taxon>Eukaryota</taxon>
        <taxon>Viridiplantae</taxon>
        <taxon>Streptophyta</taxon>
        <taxon>Embryophyta</taxon>
        <taxon>Tracheophyta</taxon>
        <taxon>Spermatophyta</taxon>
        <taxon>Magnoliopsida</taxon>
        <taxon>eudicotyledons</taxon>
        <taxon>Gunneridae</taxon>
        <taxon>Pentapetalae</taxon>
        <taxon>asterids</taxon>
        <taxon>campanulids</taxon>
        <taxon>Asterales</taxon>
        <taxon>Asteraceae</taxon>
        <taxon>Asteroideae</taxon>
        <taxon>Heliantheae alliance</taxon>
        <taxon>Heliantheae</taxon>
        <taxon>Helianthus</taxon>
    </lineage>
</organism>
<reference evidence="3" key="3">
    <citation type="submission" date="2020-06" db="EMBL/GenBank/DDBJ databases">
        <title>Helianthus annuus Genome sequencing and assembly Release 2.</title>
        <authorList>
            <person name="Gouzy J."/>
            <person name="Langlade N."/>
            <person name="Munos S."/>
        </authorList>
    </citation>
    <scope>NUCLEOTIDE SEQUENCE</scope>
    <source>
        <tissue evidence="3">Leaves</tissue>
    </source>
</reference>
<dbReference type="InParanoid" id="A0A251RV89"/>
<accession>A0A251RV89</accession>
<evidence type="ECO:0000313" key="3">
    <source>
        <dbReference type="EMBL" id="KAF5758014.1"/>
    </source>
</evidence>
<evidence type="ECO:0000313" key="5">
    <source>
        <dbReference type="Proteomes" id="UP000215914"/>
    </source>
</evidence>
<evidence type="ECO:0000313" key="4">
    <source>
        <dbReference type="EMBL" id="OTF90385.1"/>
    </source>
</evidence>
<dbReference type="Pfam" id="PF03107">
    <property type="entry name" value="C1_2"/>
    <property type="match status" value="1"/>
</dbReference>
<dbReference type="EMBL" id="MNCJ02000331">
    <property type="protein sequence ID" value="KAF5758014.1"/>
    <property type="molecule type" value="Genomic_DNA"/>
</dbReference>
<dbReference type="SUPFAM" id="SSF57889">
    <property type="entry name" value="Cysteine-rich domain"/>
    <property type="match status" value="1"/>
</dbReference>
<dbReference type="EMBL" id="CM007905">
    <property type="protein sequence ID" value="OTF90385.1"/>
    <property type="molecule type" value="Genomic_DNA"/>
</dbReference>
<dbReference type="InterPro" id="IPR004146">
    <property type="entry name" value="DC1"/>
</dbReference>
<keyword evidence="5" id="KW-1185">Reference proteome</keyword>
<dbReference type="InterPro" id="IPR053192">
    <property type="entry name" value="Vacuole_Formation_Reg"/>
</dbReference>
<dbReference type="InterPro" id="IPR046349">
    <property type="entry name" value="C1-like_sf"/>
</dbReference>
<gene>
    <name evidence="4" type="ORF">HannXRQ_Chr16g0499081</name>
    <name evidence="3" type="ORF">HanXRQr2_Chr16g0724541</name>
</gene>
<sequence>MNGRPEYRTRGSNEAYRVLVKLGLGSCSMSWGCTDGLIFSCRTCDYSGLHSNCALLIPETTTHKCDKHPMKLSYFPIENHKSDYFCEICEQEFDPEFSFYHCHECMQSTHKLVLRQHFGMKHTRRGSSMMIAMPFINL</sequence>
<protein>
    <submittedName>
        <fullName evidence="4">Putative DC1</fullName>
    </submittedName>
</protein>
<evidence type="ECO:0000259" key="2">
    <source>
        <dbReference type="Pfam" id="PF03107"/>
    </source>
</evidence>
<name>A0A251RV89_HELAN</name>
<proteinExistence type="predicted"/>